<feature type="compositionally biased region" description="Basic residues" evidence="1">
    <location>
        <begin position="54"/>
        <end position="68"/>
    </location>
</feature>
<evidence type="ECO:0000256" key="1">
    <source>
        <dbReference type="SAM" id="MobiDB-lite"/>
    </source>
</evidence>
<feature type="compositionally biased region" description="Basic and acidic residues" evidence="1">
    <location>
        <begin position="109"/>
        <end position="119"/>
    </location>
</feature>
<evidence type="ECO:0000313" key="3">
    <source>
        <dbReference type="Proteomes" id="UP000230069"/>
    </source>
</evidence>
<protein>
    <submittedName>
        <fullName evidence="2">Uncharacterized protein</fullName>
    </submittedName>
</protein>
<feature type="compositionally biased region" description="Basic and acidic residues" evidence="1">
    <location>
        <begin position="40"/>
        <end position="53"/>
    </location>
</feature>
<feature type="region of interest" description="Disordered" evidence="1">
    <location>
        <begin position="1"/>
        <end position="24"/>
    </location>
</feature>
<reference evidence="2 3" key="1">
    <citation type="submission" date="2017-09" db="EMBL/GenBank/DDBJ databases">
        <title>WGS assembly of Aquilegia coerulea Goldsmith.</title>
        <authorList>
            <person name="Hodges S."/>
            <person name="Kramer E."/>
            <person name="Nordborg M."/>
            <person name="Tomkins J."/>
            <person name="Borevitz J."/>
            <person name="Derieg N."/>
            <person name="Yan J."/>
            <person name="Mihaltcheva S."/>
            <person name="Hayes R.D."/>
            <person name="Rokhsar D."/>
        </authorList>
    </citation>
    <scope>NUCLEOTIDE SEQUENCE [LARGE SCALE GENOMIC DNA]</scope>
    <source>
        <strain evidence="3">cv. Goldsmith</strain>
    </source>
</reference>
<evidence type="ECO:0000313" key="2">
    <source>
        <dbReference type="EMBL" id="PIA55438.1"/>
    </source>
</evidence>
<dbReference type="STRING" id="218851.A0A2G5EI53"/>
<dbReference type="Proteomes" id="UP000230069">
    <property type="component" value="Unassembled WGS sequence"/>
</dbReference>
<proteinExistence type="predicted"/>
<dbReference type="OrthoDB" id="778084at2759"/>
<feature type="region of interest" description="Disordered" evidence="1">
    <location>
        <begin position="109"/>
        <end position="160"/>
    </location>
</feature>
<feature type="compositionally biased region" description="Polar residues" evidence="1">
    <location>
        <begin position="146"/>
        <end position="156"/>
    </location>
</feature>
<dbReference type="PANTHER" id="PTHR34660">
    <property type="entry name" value="MYB-LIKE PROTEIN X"/>
    <property type="match status" value="1"/>
</dbReference>
<feature type="compositionally biased region" description="Pro residues" evidence="1">
    <location>
        <begin position="1"/>
        <end position="11"/>
    </location>
</feature>
<dbReference type="AlphaFoldDB" id="A0A2G5EI53"/>
<dbReference type="PANTHER" id="PTHR34660:SF7">
    <property type="entry name" value="DNA LIGASE-LIKE PROTEIN"/>
    <property type="match status" value="1"/>
</dbReference>
<sequence length="315" mass="35307">MSRCFPFPPPGYEERQNKKKSSSDVVVVVVPDDTEAHLIESIKKEQRKAEKERRKEKKREKKEKKKEKKEKSGINGDDDKKSHGRKEVGSANHKSCDFQKKIEYETEQLERSGLSEEHGLPSCIPNLCDSSDSTQNSGKRKRHSSISKGSHNQSTMLRIRLPLVRHRDPEELLSKEQLCSTSGANGITANKMADVSPNIKHLCSVSGRTEVPAQSCSEPAPAASAAALLNLCNSPSLLSDAQLRDIIENWVIPPIQNQCTDVDDQSWLFDMPSKREPKRSKVSDVATCYDGSMWPPRACYLPEADIYALPYTVPF</sequence>
<gene>
    <name evidence="2" type="ORF">AQUCO_00700023v1</name>
</gene>
<accession>A0A2G5EI53</accession>
<feature type="region of interest" description="Disordered" evidence="1">
    <location>
        <begin position="40"/>
        <end position="94"/>
    </location>
</feature>
<dbReference type="EMBL" id="KZ305024">
    <property type="protein sequence ID" value="PIA55438.1"/>
    <property type="molecule type" value="Genomic_DNA"/>
</dbReference>
<feature type="compositionally biased region" description="Basic and acidic residues" evidence="1">
    <location>
        <begin position="69"/>
        <end position="94"/>
    </location>
</feature>
<organism evidence="2 3">
    <name type="scientific">Aquilegia coerulea</name>
    <name type="common">Rocky mountain columbine</name>
    <dbReference type="NCBI Taxonomy" id="218851"/>
    <lineage>
        <taxon>Eukaryota</taxon>
        <taxon>Viridiplantae</taxon>
        <taxon>Streptophyta</taxon>
        <taxon>Embryophyta</taxon>
        <taxon>Tracheophyta</taxon>
        <taxon>Spermatophyta</taxon>
        <taxon>Magnoliopsida</taxon>
        <taxon>Ranunculales</taxon>
        <taxon>Ranunculaceae</taxon>
        <taxon>Thalictroideae</taxon>
        <taxon>Aquilegia</taxon>
    </lineage>
</organism>
<keyword evidence="3" id="KW-1185">Reference proteome</keyword>
<dbReference type="FunCoup" id="A0A2G5EI53">
    <property type="interactions" value="400"/>
</dbReference>
<name>A0A2G5EI53_AQUCA</name>
<dbReference type="InParanoid" id="A0A2G5EI53"/>
<feature type="compositionally biased region" description="Polar residues" evidence="1">
    <location>
        <begin position="128"/>
        <end position="137"/>
    </location>
</feature>